<dbReference type="InterPro" id="IPR011016">
    <property type="entry name" value="Znf_RING-CH"/>
</dbReference>
<feature type="transmembrane region" description="Helical" evidence="5">
    <location>
        <begin position="171"/>
        <end position="197"/>
    </location>
</feature>
<dbReference type="AlphaFoldDB" id="A0AAP0CS17"/>
<evidence type="ECO:0000256" key="1">
    <source>
        <dbReference type="ARBA" id="ARBA00022723"/>
    </source>
</evidence>
<dbReference type="Gene3D" id="3.30.40.10">
    <property type="entry name" value="Zinc/RING finger domain, C3HC4 (zinc finger)"/>
    <property type="match status" value="1"/>
</dbReference>
<comment type="caution">
    <text evidence="8">The sequence shown here is derived from an EMBL/GenBank/DDBJ whole genome shotgun (WGS) entry which is preliminary data.</text>
</comment>
<dbReference type="GO" id="GO:0008270">
    <property type="term" value="F:zinc ion binding"/>
    <property type="evidence" value="ECO:0007669"/>
    <property type="project" value="UniProtKB-KW"/>
</dbReference>
<dbReference type="GO" id="GO:0016020">
    <property type="term" value="C:membrane"/>
    <property type="evidence" value="ECO:0007669"/>
    <property type="project" value="TreeGrafter"/>
</dbReference>
<organism evidence="8 9">
    <name type="scientific">Deinandra increscens subsp. villosa</name>
    <dbReference type="NCBI Taxonomy" id="3103831"/>
    <lineage>
        <taxon>Eukaryota</taxon>
        <taxon>Viridiplantae</taxon>
        <taxon>Streptophyta</taxon>
        <taxon>Embryophyta</taxon>
        <taxon>Tracheophyta</taxon>
        <taxon>Spermatophyta</taxon>
        <taxon>Magnoliopsida</taxon>
        <taxon>eudicotyledons</taxon>
        <taxon>Gunneridae</taxon>
        <taxon>Pentapetalae</taxon>
        <taxon>asterids</taxon>
        <taxon>campanulids</taxon>
        <taxon>Asterales</taxon>
        <taxon>Asteraceae</taxon>
        <taxon>Asteroideae</taxon>
        <taxon>Heliantheae alliance</taxon>
        <taxon>Madieae</taxon>
        <taxon>Madiinae</taxon>
        <taxon>Deinandra</taxon>
    </lineage>
</organism>
<evidence type="ECO:0000259" key="6">
    <source>
        <dbReference type="PROSITE" id="PS50089"/>
    </source>
</evidence>
<dbReference type="Pfam" id="PF12906">
    <property type="entry name" value="RINGv"/>
    <property type="match status" value="1"/>
</dbReference>
<dbReference type="InterPro" id="IPR033275">
    <property type="entry name" value="MARCH-like"/>
</dbReference>
<reference evidence="8 9" key="1">
    <citation type="submission" date="2024-04" db="EMBL/GenBank/DDBJ databases">
        <title>The reference genome of an endangered Asteraceae, Deinandra increscens subsp. villosa, native to the Central Coast of California.</title>
        <authorList>
            <person name="Guilliams M."/>
            <person name="Hasenstab-Lehman K."/>
            <person name="Meyer R."/>
            <person name="Mcevoy S."/>
        </authorList>
    </citation>
    <scope>NUCLEOTIDE SEQUENCE [LARGE SCALE GENOMIC DNA]</scope>
    <source>
        <tissue evidence="8">Leaf</tissue>
    </source>
</reference>
<proteinExistence type="predicted"/>
<name>A0AAP0CS17_9ASTR</name>
<dbReference type="SMART" id="SM00744">
    <property type="entry name" value="RINGv"/>
    <property type="match status" value="1"/>
</dbReference>
<keyword evidence="9" id="KW-1185">Reference proteome</keyword>
<dbReference type="GO" id="GO:0016567">
    <property type="term" value="P:protein ubiquitination"/>
    <property type="evidence" value="ECO:0007669"/>
    <property type="project" value="TreeGrafter"/>
</dbReference>
<evidence type="ECO:0000256" key="3">
    <source>
        <dbReference type="ARBA" id="ARBA00022833"/>
    </source>
</evidence>
<keyword evidence="5" id="KW-0812">Transmembrane</keyword>
<sequence>MGDPSLLLAESTVDDVIGPLHIRTVTSRNEAMTTDFSSHRMDLYVVSSPRKLVECRICHDEDQDSSMEIPCGCRGSLEYAHRKCVQRWSNEKGNTTCEICLQPFKPGYTSPSQLFHYGGFPMNFRGNWEISRRDLYGLQFSSMVDTNHDSLESDFDEYIAATSSSLFCCRIVAIFFIILLVLRHTLPIIINVLPIIINGTGAYSITIFMLHLLIITGILLPICIMARAFTTAHHRPHQQLDLPQTGSQPHLIHVL</sequence>
<evidence type="ECO:0000256" key="2">
    <source>
        <dbReference type="ARBA" id="ARBA00022771"/>
    </source>
</evidence>
<feature type="transmembrane region" description="Helical" evidence="5">
    <location>
        <begin position="203"/>
        <end position="226"/>
    </location>
</feature>
<dbReference type="PANTHER" id="PTHR23012:SF174">
    <property type="entry name" value="OS01G0121200 PROTEIN"/>
    <property type="match status" value="1"/>
</dbReference>
<gene>
    <name evidence="8" type="ORF">SSX86_019145</name>
</gene>
<evidence type="ECO:0000313" key="9">
    <source>
        <dbReference type="Proteomes" id="UP001408789"/>
    </source>
</evidence>
<dbReference type="FunFam" id="3.30.40.10:FF:000337">
    <property type="entry name" value="Zinc finger family protein"/>
    <property type="match status" value="1"/>
</dbReference>
<dbReference type="InterPro" id="IPR022143">
    <property type="entry name" value="DUF3675"/>
</dbReference>
<evidence type="ECO:0000313" key="8">
    <source>
        <dbReference type="EMBL" id="KAK9061961.1"/>
    </source>
</evidence>
<dbReference type="PROSITE" id="PS50089">
    <property type="entry name" value="ZF_RING_2"/>
    <property type="match status" value="1"/>
</dbReference>
<dbReference type="CDD" id="cd16495">
    <property type="entry name" value="RING_CH-C4HC3_MARCH"/>
    <property type="match status" value="1"/>
</dbReference>
<dbReference type="InterPro" id="IPR013083">
    <property type="entry name" value="Znf_RING/FYVE/PHD"/>
</dbReference>
<dbReference type="PANTHER" id="PTHR23012">
    <property type="entry name" value="RING/FYVE/PHD ZINC FINGER DOMAIN-CONTAINING"/>
    <property type="match status" value="1"/>
</dbReference>
<feature type="domain" description="RING-CH-type" evidence="7">
    <location>
        <begin position="47"/>
        <end position="107"/>
    </location>
</feature>
<evidence type="ECO:0008006" key="10">
    <source>
        <dbReference type="Google" id="ProtNLM"/>
    </source>
</evidence>
<evidence type="ECO:0000256" key="4">
    <source>
        <dbReference type="PROSITE-ProRule" id="PRU00175"/>
    </source>
</evidence>
<keyword evidence="5" id="KW-0472">Membrane</keyword>
<dbReference type="InterPro" id="IPR001841">
    <property type="entry name" value="Znf_RING"/>
</dbReference>
<evidence type="ECO:0000256" key="5">
    <source>
        <dbReference type="SAM" id="Phobius"/>
    </source>
</evidence>
<dbReference type="PROSITE" id="PS51292">
    <property type="entry name" value="ZF_RING_CH"/>
    <property type="match status" value="1"/>
</dbReference>
<evidence type="ECO:0000259" key="7">
    <source>
        <dbReference type="PROSITE" id="PS51292"/>
    </source>
</evidence>
<dbReference type="EMBL" id="JBCNJP010000019">
    <property type="protein sequence ID" value="KAK9061961.1"/>
    <property type="molecule type" value="Genomic_DNA"/>
</dbReference>
<dbReference type="SUPFAM" id="SSF57850">
    <property type="entry name" value="RING/U-box"/>
    <property type="match status" value="1"/>
</dbReference>
<keyword evidence="2 4" id="KW-0863">Zinc-finger</keyword>
<protein>
    <recommendedName>
        <fullName evidence="10">RING-CH-type domain-containing protein</fullName>
    </recommendedName>
</protein>
<dbReference type="Proteomes" id="UP001408789">
    <property type="component" value="Unassembled WGS sequence"/>
</dbReference>
<dbReference type="Pfam" id="PF12428">
    <property type="entry name" value="DUF3675"/>
    <property type="match status" value="1"/>
</dbReference>
<feature type="domain" description="RING-type" evidence="6">
    <location>
        <begin position="55"/>
        <end position="100"/>
    </location>
</feature>
<accession>A0AAP0CS17</accession>
<keyword evidence="1" id="KW-0479">Metal-binding</keyword>
<keyword evidence="5" id="KW-1133">Transmembrane helix</keyword>
<keyword evidence="3" id="KW-0862">Zinc</keyword>
<dbReference type="GO" id="GO:0004842">
    <property type="term" value="F:ubiquitin-protein transferase activity"/>
    <property type="evidence" value="ECO:0007669"/>
    <property type="project" value="TreeGrafter"/>
</dbReference>